<evidence type="ECO:0000256" key="1">
    <source>
        <dbReference type="SAM" id="MobiDB-lite"/>
    </source>
</evidence>
<reference evidence="3" key="1">
    <citation type="submission" date="2021-02" db="EMBL/GenBank/DDBJ databases">
        <authorList>
            <person name="Palmer J.M."/>
        </authorList>
    </citation>
    <scope>NUCLEOTIDE SEQUENCE</scope>
    <source>
        <strain evidence="3">SCRP23</strain>
    </source>
</reference>
<evidence type="ECO:0000259" key="2">
    <source>
        <dbReference type="PROSITE" id="PS50004"/>
    </source>
</evidence>
<organism evidence="3 4">
    <name type="scientific">Phytophthora boehmeriae</name>
    <dbReference type="NCBI Taxonomy" id="109152"/>
    <lineage>
        <taxon>Eukaryota</taxon>
        <taxon>Sar</taxon>
        <taxon>Stramenopiles</taxon>
        <taxon>Oomycota</taxon>
        <taxon>Peronosporomycetes</taxon>
        <taxon>Peronosporales</taxon>
        <taxon>Peronosporaceae</taxon>
        <taxon>Phytophthora</taxon>
    </lineage>
</organism>
<dbReference type="SMART" id="SM00239">
    <property type="entry name" value="C2"/>
    <property type="match status" value="2"/>
</dbReference>
<dbReference type="AlphaFoldDB" id="A0A8T1WG46"/>
<dbReference type="PANTHER" id="PTHR46296">
    <property type="entry name" value="BNAA05G37250D PROTEIN"/>
    <property type="match status" value="1"/>
</dbReference>
<comment type="caution">
    <text evidence="3">The sequence shown here is derived from an EMBL/GenBank/DDBJ whole genome shotgun (WGS) entry which is preliminary data.</text>
</comment>
<accession>A0A8T1WG46</accession>
<proteinExistence type="predicted"/>
<evidence type="ECO:0000313" key="4">
    <source>
        <dbReference type="Proteomes" id="UP000693981"/>
    </source>
</evidence>
<gene>
    <name evidence="3" type="ORF">PHYBOEH_006471</name>
</gene>
<dbReference type="Pfam" id="PF00168">
    <property type="entry name" value="C2"/>
    <property type="match status" value="2"/>
</dbReference>
<dbReference type="InterPro" id="IPR044511">
    <property type="entry name" value="At1g03370/At5g50170-like"/>
</dbReference>
<feature type="domain" description="C2" evidence="2">
    <location>
        <begin position="220"/>
        <end position="322"/>
    </location>
</feature>
<dbReference type="EMBL" id="JAGDFL010000343">
    <property type="protein sequence ID" value="KAG7392135.1"/>
    <property type="molecule type" value="Genomic_DNA"/>
</dbReference>
<evidence type="ECO:0000313" key="3">
    <source>
        <dbReference type="EMBL" id="KAG7392135.1"/>
    </source>
</evidence>
<protein>
    <recommendedName>
        <fullName evidence="2">C2 domain-containing protein</fullName>
    </recommendedName>
</protein>
<keyword evidence="4" id="KW-1185">Reference proteome</keyword>
<dbReference type="CDD" id="cd00030">
    <property type="entry name" value="C2"/>
    <property type="match status" value="1"/>
</dbReference>
<feature type="region of interest" description="Disordered" evidence="1">
    <location>
        <begin position="1"/>
        <end position="21"/>
    </location>
</feature>
<dbReference type="InterPro" id="IPR000008">
    <property type="entry name" value="C2_dom"/>
</dbReference>
<feature type="domain" description="C2" evidence="2">
    <location>
        <begin position="27"/>
        <end position="142"/>
    </location>
</feature>
<dbReference type="PROSITE" id="PS50004">
    <property type="entry name" value="C2"/>
    <property type="match status" value="2"/>
</dbReference>
<sequence>MHRKRSASGSSAHSGDDEAEDAPVDILPKEIRLAEDADDTLPNTLVVTVLQARNLQPSTLRSTLSCYVKLVSLGSEVKTSVMAKTREPRWHEVFAFRAVDWTTEVAVSLRDRLPFKMHFLGQVVISSAEIANLPGMTTQRWFRLRDKGPAGTTTGAELELKVALVYTKANDPAFLETRTAAMELERSAVDENIAELLMGQEDETEEEAHARIRALVQREDHEREAAAAIASLKQGDYQVQVHIIEARDLKGENLSGTSDPYCAVDIMGASKRTSTKYDTLGCVFDEVLFFQFSNIGRHELREASIKVLFHFLCVVCVCASFP</sequence>
<dbReference type="PANTHER" id="PTHR46296:SF8">
    <property type="entry name" value="OS06G0297800 PROTEIN"/>
    <property type="match status" value="1"/>
</dbReference>
<dbReference type="OrthoDB" id="270970at2759"/>
<name>A0A8T1WG46_9STRA</name>
<dbReference type="Proteomes" id="UP000693981">
    <property type="component" value="Unassembled WGS sequence"/>
</dbReference>